<feature type="chain" id="PRO_5043531823" description="GH26 domain-containing protein" evidence="7">
    <location>
        <begin position="23"/>
        <end position="867"/>
    </location>
</feature>
<evidence type="ECO:0000256" key="1">
    <source>
        <dbReference type="ARBA" id="ARBA00007754"/>
    </source>
</evidence>
<dbReference type="SUPFAM" id="SSF51126">
    <property type="entry name" value="Pectin lyase-like"/>
    <property type="match status" value="1"/>
</dbReference>
<dbReference type="PRINTS" id="PR00739">
    <property type="entry name" value="GLHYDRLASE26"/>
</dbReference>
<dbReference type="AlphaFoldDB" id="A0AAW4ZDT4"/>
<keyword evidence="4 5" id="KW-0326">Glycosidase</keyword>
<dbReference type="SUPFAM" id="SSF49265">
    <property type="entry name" value="Fibronectin type III"/>
    <property type="match status" value="1"/>
</dbReference>
<evidence type="ECO:0000313" key="10">
    <source>
        <dbReference type="Proteomes" id="UP001200544"/>
    </source>
</evidence>
<dbReference type="InterPro" id="IPR022790">
    <property type="entry name" value="GH26_dom"/>
</dbReference>
<dbReference type="Pfam" id="PF00041">
    <property type="entry name" value="fn3"/>
    <property type="match status" value="1"/>
</dbReference>
<keyword evidence="7" id="KW-0732">Signal</keyword>
<evidence type="ECO:0000256" key="6">
    <source>
        <dbReference type="RuleBase" id="RU361169"/>
    </source>
</evidence>
<dbReference type="GO" id="GO:0004650">
    <property type="term" value="F:polygalacturonase activity"/>
    <property type="evidence" value="ECO:0007669"/>
    <property type="project" value="InterPro"/>
</dbReference>
<dbReference type="SMART" id="SM00710">
    <property type="entry name" value="PbH1"/>
    <property type="match status" value="4"/>
</dbReference>
<dbReference type="Gene3D" id="3.20.20.80">
    <property type="entry name" value="Glycosidases"/>
    <property type="match status" value="1"/>
</dbReference>
<dbReference type="CDD" id="cd00063">
    <property type="entry name" value="FN3"/>
    <property type="match status" value="1"/>
</dbReference>
<keyword evidence="3 5" id="KW-0378">Hydrolase</keyword>
<evidence type="ECO:0000256" key="4">
    <source>
        <dbReference type="ARBA" id="ARBA00023295"/>
    </source>
</evidence>
<dbReference type="InterPro" id="IPR006626">
    <property type="entry name" value="PbH1"/>
</dbReference>
<dbReference type="Gene3D" id="2.60.40.10">
    <property type="entry name" value="Immunoglobulins"/>
    <property type="match status" value="1"/>
</dbReference>
<dbReference type="GO" id="GO:0006080">
    <property type="term" value="P:substituted mannan metabolic process"/>
    <property type="evidence" value="ECO:0007669"/>
    <property type="project" value="InterPro"/>
</dbReference>
<evidence type="ECO:0000256" key="2">
    <source>
        <dbReference type="ARBA" id="ARBA00008834"/>
    </source>
</evidence>
<dbReference type="PANTHER" id="PTHR31339:SF9">
    <property type="entry name" value="PLASMIN AND FIBRONECTIN-BINDING PROTEIN A"/>
    <property type="match status" value="1"/>
</dbReference>
<sequence>MKSIFQYCFIISLCLSIQVTYASRVLPGSITPHSVGLFWDKPEDYKQIKEYQVYQGKRQLLSTVKNHCTINGLRPSTKYEVWLKYIYNDGKEVKMSSLCFTTRALGKRFDITRYGAKADGKTINTTFIQAAIDACTPNGVVYIPKGVFITGALFVEKNDITIHLEEGAVLKASNDINDFPLVKTRYEGRIREAFASVLNIGKLDNKVRYKNITISGKGTIDGQGNVLADKQTAAINRSARAHGLPIINCDDVYLTDFTIQNPPTWCIHPIFSQGVTTDGVIVDSDGYGLTNADGWDPDSSSDCYLINSILTTHDDHIAIKSGIDAEGREIGIPSENIYVSYCHFRHGGGIAVGSEMSGGVKNVFFEDCTFENADRGFHVKSRPGRGGRIENILFRDLKAERFGRWGLSVDMWYYQTSYHSGEKSLAEIPQMSNIRFENIDIEEVTGPAMLIVGLPESWVSNVTISNFRIGKQQGRSIFRYCENIKMQNVSTNSAFYETDYTKNLGFSSQCDLNNKYDFTYSLVDPYATYTTKALFYNLKKVADQNCFLFGQQDATSAGYGWRDDSGRSDIKDLTGMLPAIYSWDYMDFIRAGANDAKSEKKISRLTAEAYSRGSVNSYCWHFFNPLTEGSFYDTTVVVKHILPGGELHEKYKSILQRVGEYARNLTGVYGENIPVIFRPFHEYDGSWFWWGANHCTPDEFKELYRFTVTYLRDTLQVHNFIYAFSPDCKFKTLEEFLVRYPGDEYVDLIGMDNYWDLRYESEKPEVAYEKLKIISDYARKKNKLCALTETGQKLVENPRWFTETLLKVINGYPQRLWLSYVAVWRNSLKGYYTPYKGHPAEKDFIDFCNRKEVIMEKKDNNLYYIED</sequence>
<evidence type="ECO:0000256" key="5">
    <source>
        <dbReference type="PROSITE-ProRule" id="PRU01100"/>
    </source>
</evidence>
<feature type="domain" description="GH26" evidence="8">
    <location>
        <begin position="529"/>
        <end position="857"/>
    </location>
</feature>
<feature type="active site" description="Proton donor" evidence="5">
    <location>
        <position position="682"/>
    </location>
</feature>
<dbReference type="Proteomes" id="UP001200544">
    <property type="component" value="Unassembled WGS sequence"/>
</dbReference>
<dbReference type="RefSeq" id="WP_234129072.1">
    <property type="nucleotide sequence ID" value="NZ_JAHYQA010000012.1"/>
</dbReference>
<dbReference type="SMART" id="SM00060">
    <property type="entry name" value="FN3"/>
    <property type="match status" value="1"/>
</dbReference>
<dbReference type="EMBL" id="JAHYQA010000012">
    <property type="protein sequence ID" value="MCE9239251.1"/>
    <property type="molecule type" value="Genomic_DNA"/>
</dbReference>
<name>A0AAW4ZDT4_BACT4</name>
<evidence type="ECO:0000313" key="9">
    <source>
        <dbReference type="EMBL" id="MCE9239251.1"/>
    </source>
</evidence>
<dbReference type="InterPro" id="IPR017853">
    <property type="entry name" value="GH"/>
</dbReference>
<evidence type="ECO:0000259" key="8">
    <source>
        <dbReference type="PROSITE" id="PS51764"/>
    </source>
</evidence>
<comment type="caution">
    <text evidence="9">The sequence shown here is derived from an EMBL/GenBank/DDBJ whole genome shotgun (WGS) entry which is preliminary data.</text>
</comment>
<proteinExistence type="inferred from homology"/>
<accession>A0AAW4ZDT4</accession>
<evidence type="ECO:0000256" key="7">
    <source>
        <dbReference type="SAM" id="SignalP"/>
    </source>
</evidence>
<dbReference type="PANTHER" id="PTHR31339">
    <property type="entry name" value="PECTIN LYASE-RELATED"/>
    <property type="match status" value="1"/>
</dbReference>
<dbReference type="InterPro" id="IPR000743">
    <property type="entry name" value="Glyco_hydro_28"/>
</dbReference>
<dbReference type="Pfam" id="PF00295">
    <property type="entry name" value="Glyco_hydro_28"/>
    <property type="match status" value="1"/>
</dbReference>
<dbReference type="GO" id="GO:0016985">
    <property type="term" value="F:mannan endo-1,4-beta-mannosidase activity"/>
    <property type="evidence" value="ECO:0007669"/>
    <property type="project" value="InterPro"/>
</dbReference>
<dbReference type="InterPro" id="IPR000805">
    <property type="entry name" value="Glyco_hydro_26"/>
</dbReference>
<feature type="signal peptide" evidence="7">
    <location>
        <begin position="1"/>
        <end position="22"/>
    </location>
</feature>
<dbReference type="SUPFAM" id="SSF51445">
    <property type="entry name" value="(Trans)glycosidases"/>
    <property type="match status" value="1"/>
</dbReference>
<gene>
    <name evidence="9" type="ORF">K0H07_19075</name>
</gene>
<comment type="similarity">
    <text evidence="1 5">Belongs to the glycosyl hydrolase 26 family.</text>
</comment>
<dbReference type="InterPro" id="IPR051801">
    <property type="entry name" value="GH28_Enzymes"/>
</dbReference>
<dbReference type="InterPro" id="IPR003961">
    <property type="entry name" value="FN3_dom"/>
</dbReference>
<comment type="similarity">
    <text evidence="2 6">Belongs to the glycosyl hydrolase 28 family.</text>
</comment>
<dbReference type="Gene3D" id="2.160.20.10">
    <property type="entry name" value="Single-stranded right-handed beta-helix, Pectin lyase-like"/>
    <property type="match status" value="1"/>
</dbReference>
<dbReference type="InterPro" id="IPR013783">
    <property type="entry name" value="Ig-like_fold"/>
</dbReference>
<protein>
    <recommendedName>
        <fullName evidence="8">GH26 domain-containing protein</fullName>
    </recommendedName>
</protein>
<dbReference type="InterPro" id="IPR012334">
    <property type="entry name" value="Pectin_lyas_fold"/>
</dbReference>
<dbReference type="Pfam" id="PF02156">
    <property type="entry name" value="Glyco_hydro_26"/>
    <property type="match status" value="1"/>
</dbReference>
<dbReference type="PROSITE" id="PS51764">
    <property type="entry name" value="GH26"/>
    <property type="match status" value="1"/>
</dbReference>
<dbReference type="InterPro" id="IPR011050">
    <property type="entry name" value="Pectin_lyase_fold/virulence"/>
</dbReference>
<dbReference type="InterPro" id="IPR036116">
    <property type="entry name" value="FN3_sf"/>
</dbReference>
<evidence type="ECO:0000256" key="3">
    <source>
        <dbReference type="ARBA" id="ARBA00022801"/>
    </source>
</evidence>
<reference evidence="9" key="1">
    <citation type="submission" date="2021-07" db="EMBL/GenBank/DDBJ databases">
        <title>Comparative genomics of Bacteroides fragilis group isolates reveals species-dependent resistance mechanisms and validates clinical tools for resistance prediction.</title>
        <authorList>
            <person name="Wallace M.J."/>
            <person name="Jean S."/>
            <person name="Wallace M.A."/>
            <person name="Carey-Ann B.D."/>
            <person name="Dantas G."/>
        </authorList>
    </citation>
    <scope>NUCLEOTIDE SEQUENCE</scope>
    <source>
        <strain evidence="9">BJH_160</strain>
    </source>
</reference>
<organism evidence="9 10">
    <name type="scientific">Bacteroides thetaiotaomicron</name>
    <dbReference type="NCBI Taxonomy" id="818"/>
    <lineage>
        <taxon>Bacteria</taxon>
        <taxon>Pseudomonadati</taxon>
        <taxon>Bacteroidota</taxon>
        <taxon>Bacteroidia</taxon>
        <taxon>Bacteroidales</taxon>
        <taxon>Bacteroidaceae</taxon>
        <taxon>Bacteroides</taxon>
    </lineage>
</organism>
<feature type="active site" description="Nucleophile" evidence="5">
    <location>
        <position position="789"/>
    </location>
</feature>